<dbReference type="RefSeq" id="WP_059135861.1">
    <property type="nucleotide sequence ID" value="NZ_LMAI01000002.1"/>
</dbReference>
<dbReference type="EMBL" id="LMAI01000002">
    <property type="protein sequence ID" value="KUJ57977.1"/>
    <property type="molecule type" value="Genomic_DNA"/>
</dbReference>
<dbReference type="Proteomes" id="UP000054388">
    <property type="component" value="Unassembled WGS sequence"/>
</dbReference>
<organism evidence="2 3">
    <name type="scientific">Chryseobacterium aquaticum subsp. greenlandense</name>
    <dbReference type="NCBI Taxonomy" id="345663"/>
    <lineage>
        <taxon>Bacteria</taxon>
        <taxon>Pseudomonadati</taxon>
        <taxon>Bacteroidota</taxon>
        <taxon>Flavobacteriia</taxon>
        <taxon>Flavobacteriales</taxon>
        <taxon>Weeksellaceae</taxon>
        <taxon>Chryseobacterium group</taxon>
        <taxon>Chryseobacterium</taxon>
    </lineage>
</organism>
<keyword evidence="1" id="KW-0175">Coiled coil</keyword>
<evidence type="ECO:0000313" key="3">
    <source>
        <dbReference type="Proteomes" id="UP000054388"/>
    </source>
</evidence>
<protein>
    <submittedName>
        <fullName evidence="2">Uncharacterized protein</fullName>
    </submittedName>
</protein>
<name>A0A101CKS9_9FLAO</name>
<gene>
    <name evidence="2" type="ORF">AR686_04310</name>
</gene>
<feature type="coiled-coil region" evidence="1">
    <location>
        <begin position="136"/>
        <end position="170"/>
    </location>
</feature>
<proteinExistence type="predicted"/>
<dbReference type="AlphaFoldDB" id="A0A101CKS9"/>
<accession>A0A101CKS9</accession>
<sequence>MKTQIILSVFLMFIVINLKAQKIEQKAKEKNDSILLSKKSKLIIYDFAEGRFDLKRIAVKRNEPVAIKIKNINPFFYRIDVKSNDKTISYQNADKQELNSVIADIKQMNYYKIQEQYSFEQEIIPINIETNEKENSKESLRKLVDLLNKRTELKNQDQILQRDIKVLNNKSEISKIQMDSLNILNKGSLEKQANIATIETDINKLITQTKSQNMLKTFLNSRTKKLNDMYVAFEKNAREILKLNQNYNNYIDKVITSEMSFDMYQSILKNQKREVAKNDILPQIETTFLLDEKKLMKAYTTFREYRDSYQMIQNELNAFATELNYTDLDMLKNKDFVKGILFKDIERFQKSVKSIDEVVQKINLSKKLNQVEILDRLLRKESTFEYISAPIQGEEDYLEFDVEIRSKRNMEDTFHVDNDKSFVYKNFIDGGVRFDVSVGTVFDFFTTDKKYTLSAENVVQRLDNNKYNPTIAAIFHASFRTHNAVAYGISLGTSFTTNFSFNSLFPGFSILFGKTNKVIFTVGPSFRSVDELKTNYLEGQKLTSGIADEDLLTKNFRVGVFFGISYNLTQKQQSSMKLAQ</sequence>
<comment type="caution">
    <text evidence="2">The sequence shown here is derived from an EMBL/GenBank/DDBJ whole genome shotgun (WGS) entry which is preliminary data.</text>
</comment>
<evidence type="ECO:0000313" key="2">
    <source>
        <dbReference type="EMBL" id="KUJ57977.1"/>
    </source>
</evidence>
<reference evidence="2 3" key="1">
    <citation type="submission" date="2015-10" db="EMBL/GenBank/DDBJ databases">
        <title>Genome sequence of Chryseobacterium greenlandense.</title>
        <authorList>
            <person name="Newman J."/>
            <person name="Fischer K."/>
            <person name="Miller J."/>
        </authorList>
    </citation>
    <scope>NUCLEOTIDE SEQUENCE [LARGE SCALE GENOMIC DNA]</scope>
    <source>
        <strain evidence="2 3">UMB34</strain>
    </source>
</reference>
<evidence type="ECO:0000256" key="1">
    <source>
        <dbReference type="SAM" id="Coils"/>
    </source>
</evidence>